<keyword evidence="1" id="KW-0732">Signal</keyword>
<dbReference type="RefSeq" id="WP_265219854.1">
    <property type="nucleotide sequence ID" value="NZ_JAPEUL010000009.1"/>
</dbReference>
<proteinExistence type="predicted"/>
<gene>
    <name evidence="3" type="ORF">ONZ52_16805</name>
</gene>
<comment type="caution">
    <text evidence="3">The sequence shown here is derived from an EMBL/GenBank/DDBJ whole genome shotgun (WGS) entry which is preliminary data.</text>
</comment>
<dbReference type="InterPro" id="IPR050902">
    <property type="entry name" value="ABC_Transporter_SBP"/>
</dbReference>
<dbReference type="PROSITE" id="PS50983">
    <property type="entry name" value="FE_B12_PBP"/>
    <property type="match status" value="1"/>
</dbReference>
<keyword evidence="4" id="KW-1185">Reference proteome</keyword>
<evidence type="ECO:0000256" key="1">
    <source>
        <dbReference type="ARBA" id="ARBA00022729"/>
    </source>
</evidence>
<evidence type="ECO:0000259" key="2">
    <source>
        <dbReference type="PROSITE" id="PS50983"/>
    </source>
</evidence>
<dbReference type="PANTHER" id="PTHR30535:SF34">
    <property type="entry name" value="MOLYBDATE-BINDING PROTEIN MOLA"/>
    <property type="match status" value="1"/>
</dbReference>
<accession>A0ABT3KIX7</accession>
<evidence type="ECO:0000313" key="3">
    <source>
        <dbReference type="EMBL" id="MCW4630501.1"/>
    </source>
</evidence>
<reference evidence="3" key="1">
    <citation type="submission" date="2022-11" db="EMBL/GenBank/DDBJ databases">
        <title>Marinomonas sp. nov., isolated from marine algae.</title>
        <authorList>
            <person name="Choi D.G."/>
            <person name="Kim J.M."/>
            <person name="Lee J.K."/>
            <person name="Baek J.H."/>
            <person name="Jeon C.O."/>
        </authorList>
    </citation>
    <scope>NUCLEOTIDE SEQUENCE</scope>
    <source>
        <strain evidence="3">KJ51-3</strain>
    </source>
</reference>
<dbReference type="EMBL" id="JAPEUL010000009">
    <property type="protein sequence ID" value="MCW4630501.1"/>
    <property type="molecule type" value="Genomic_DNA"/>
</dbReference>
<dbReference type="Proteomes" id="UP001431181">
    <property type="component" value="Unassembled WGS sequence"/>
</dbReference>
<dbReference type="CDD" id="cd01144">
    <property type="entry name" value="BtuF"/>
    <property type="match status" value="1"/>
</dbReference>
<feature type="domain" description="Fe/B12 periplasmic-binding" evidence="2">
    <location>
        <begin position="44"/>
        <end position="293"/>
    </location>
</feature>
<protein>
    <submittedName>
        <fullName evidence="3">Cobalamin-binding protein</fullName>
    </submittedName>
</protein>
<evidence type="ECO:0000313" key="4">
    <source>
        <dbReference type="Proteomes" id="UP001431181"/>
    </source>
</evidence>
<dbReference type="SUPFAM" id="SSF53807">
    <property type="entry name" value="Helical backbone' metal receptor"/>
    <property type="match status" value="1"/>
</dbReference>
<dbReference type="InterPro" id="IPR054828">
    <property type="entry name" value="Vit_B12_bind_prot"/>
</dbReference>
<dbReference type="Pfam" id="PF01497">
    <property type="entry name" value="Peripla_BP_2"/>
    <property type="match status" value="1"/>
</dbReference>
<dbReference type="InterPro" id="IPR002491">
    <property type="entry name" value="ABC_transptr_periplasmic_BD"/>
</dbReference>
<sequence>MRIILLVLLGWLGGWAFVPAAFADAICVLDDRGQTVCLEQAATRIAALSPGATELIYAAGAGASVVAVVSYSDYPEAVKSVASVGSHTRLDLERLLSLQPDLVLAWGTGNPSEQIDTLVRLGLPVYYVEPYEFKDIARNIENLGKLAGTSTVADAEAERFSSGIQALRERYKEASPVRTFYQVWAEPLMSMNASHYISKVVSLCGGINVFADSPRLIPRLSQEAVLLENPEAIVTGGMGEQNAAWLDPWRAFPNLLATQKDNLFFVPPSLIQRPTPRLLEGAQILCEKLDIARARR</sequence>
<dbReference type="NCBIfam" id="NF038402">
    <property type="entry name" value="TroA_like"/>
    <property type="match status" value="1"/>
</dbReference>
<organism evidence="3 4">
    <name type="scientific">Marinomonas rhodophyticola</name>
    <dbReference type="NCBI Taxonomy" id="2992803"/>
    <lineage>
        <taxon>Bacteria</taxon>
        <taxon>Pseudomonadati</taxon>
        <taxon>Pseudomonadota</taxon>
        <taxon>Gammaproteobacteria</taxon>
        <taxon>Oceanospirillales</taxon>
        <taxon>Oceanospirillaceae</taxon>
        <taxon>Marinomonas</taxon>
    </lineage>
</organism>
<dbReference type="PANTHER" id="PTHR30535">
    <property type="entry name" value="VITAMIN B12-BINDING PROTEIN"/>
    <property type="match status" value="1"/>
</dbReference>
<name>A0ABT3KIX7_9GAMM</name>
<dbReference type="Gene3D" id="3.40.50.1980">
    <property type="entry name" value="Nitrogenase molybdenum iron protein domain"/>
    <property type="match status" value="2"/>
</dbReference>